<name>A0A6P3WDA9_CLUHA</name>
<evidence type="ECO:0000313" key="3">
    <source>
        <dbReference type="RefSeq" id="XP_012695758.2"/>
    </source>
</evidence>
<evidence type="ECO:0000256" key="1">
    <source>
        <dbReference type="SAM" id="MobiDB-lite"/>
    </source>
</evidence>
<feature type="compositionally biased region" description="Polar residues" evidence="1">
    <location>
        <begin position="408"/>
        <end position="426"/>
    </location>
</feature>
<protein>
    <submittedName>
        <fullName evidence="3">Lung adenoma susceptibility protein 2</fullName>
    </submittedName>
</protein>
<feature type="compositionally biased region" description="Basic and acidic residues" evidence="1">
    <location>
        <begin position="213"/>
        <end position="229"/>
    </location>
</feature>
<dbReference type="GeneID" id="105911499"/>
<dbReference type="AlphaFoldDB" id="A0A6P3WDA9"/>
<feature type="compositionally biased region" description="Polar residues" evidence="1">
    <location>
        <begin position="147"/>
        <end position="175"/>
    </location>
</feature>
<sequence length="586" mass="65022">MTTAGGLLSPESTVTSLLASSGHLVSTLHPESSQSIWYKDTKYESASEALDAYIADFKWTQLTSGQPRRHLKLPKTPVTSRLPRSGLRNKDVLKDSLTDRELNFLRLPVGAQHRDPECLSLSTDDLLVLPCDGSLPVTRTSAFLSQSGMQLPGHSSCSQPQLRAQPRTTVGQKSHPQPKLRGHPVTQSYRHWSSLRPKLSSTTKTATKTATKQSEESSHRIEAKKRTGRLEATPPGNMWPGQLETSVSTGREVPEDAAMTHHYPRWMTSQRSEMDFSGITSVPELKYPAWLQECDPPVEPSDITHPSRASVPSWLGELDESYQERSNKRTHKDLPGHQRMMCSSGAVHRNQTTSLVQTQADHLSLRELRMQFVEQLALEEENQREADNSHPFRDDKIESLIQRAEQALNSPSLGINNQSDKQSSPGGTEEDLGADRSWDNPPVTFKSPVPVGVSGTPQKSEEGQINIREETFGSNSSGYSSRKHPGPVEALKQMLFSLQAVEHKVAQENDPVAEDALGADKRTPLSQEHQALTGEVPNLVEDYESVPGGESLQRALHHLGRLKNLVDDIKEKKEREPQAGRNHHVT</sequence>
<dbReference type="InterPro" id="IPR052679">
    <property type="entry name" value="Cell_Prolif_Regulator"/>
</dbReference>
<dbReference type="OrthoDB" id="9934714at2759"/>
<dbReference type="CTD" id="105911499"/>
<keyword evidence="2" id="KW-1185">Reference proteome</keyword>
<feature type="compositionally biased region" description="Low complexity" evidence="1">
    <location>
        <begin position="202"/>
        <end position="212"/>
    </location>
</feature>
<feature type="region of interest" description="Disordered" evidence="1">
    <location>
        <begin position="567"/>
        <end position="586"/>
    </location>
</feature>
<accession>A0A6P3WDA9</accession>
<evidence type="ECO:0000313" key="2">
    <source>
        <dbReference type="Proteomes" id="UP000515152"/>
    </source>
</evidence>
<dbReference type="Proteomes" id="UP000515152">
    <property type="component" value="Chromosome 12"/>
</dbReference>
<feature type="compositionally biased region" description="Basic and acidic residues" evidence="1">
    <location>
        <begin position="459"/>
        <end position="471"/>
    </location>
</feature>
<feature type="compositionally biased region" description="Basic and acidic residues" evidence="1">
    <location>
        <begin position="567"/>
        <end position="578"/>
    </location>
</feature>
<gene>
    <name evidence="3" type="primary">c12h18orf54</name>
</gene>
<dbReference type="PANTHER" id="PTHR35079:SF1">
    <property type="entry name" value="LUNG ADENOMA SUSCEPTIBILITY PROTEIN 2"/>
    <property type="match status" value="1"/>
</dbReference>
<dbReference type="KEGG" id="char:105911499"/>
<feature type="region of interest" description="Disordered" evidence="1">
    <location>
        <begin position="147"/>
        <end position="242"/>
    </location>
</feature>
<dbReference type="PANTHER" id="PTHR35079">
    <property type="entry name" value="LUNG ADENOMA SUSCEPTIBILITY PROTEIN 2"/>
    <property type="match status" value="1"/>
</dbReference>
<feature type="region of interest" description="Disordered" evidence="1">
    <location>
        <begin position="408"/>
        <end position="486"/>
    </location>
</feature>
<dbReference type="RefSeq" id="XP_012695758.2">
    <property type="nucleotide sequence ID" value="XM_012840304.2"/>
</dbReference>
<proteinExistence type="predicted"/>
<organism evidence="2 3">
    <name type="scientific">Clupea harengus</name>
    <name type="common">Atlantic herring</name>
    <dbReference type="NCBI Taxonomy" id="7950"/>
    <lineage>
        <taxon>Eukaryota</taxon>
        <taxon>Metazoa</taxon>
        <taxon>Chordata</taxon>
        <taxon>Craniata</taxon>
        <taxon>Vertebrata</taxon>
        <taxon>Euteleostomi</taxon>
        <taxon>Actinopterygii</taxon>
        <taxon>Neopterygii</taxon>
        <taxon>Teleostei</taxon>
        <taxon>Clupei</taxon>
        <taxon>Clupeiformes</taxon>
        <taxon>Clupeoidei</taxon>
        <taxon>Clupeidae</taxon>
        <taxon>Clupea</taxon>
    </lineage>
</organism>
<reference evidence="3" key="1">
    <citation type="submission" date="2025-08" db="UniProtKB">
        <authorList>
            <consortium name="RefSeq"/>
        </authorList>
    </citation>
    <scope>IDENTIFICATION</scope>
</reference>